<organism evidence="14 15">
    <name type="scientific">Bifiguratus adelaidae</name>
    <dbReference type="NCBI Taxonomy" id="1938954"/>
    <lineage>
        <taxon>Eukaryota</taxon>
        <taxon>Fungi</taxon>
        <taxon>Fungi incertae sedis</taxon>
        <taxon>Mucoromycota</taxon>
        <taxon>Mucoromycotina</taxon>
        <taxon>Endogonomycetes</taxon>
        <taxon>Endogonales</taxon>
        <taxon>Endogonales incertae sedis</taxon>
        <taxon>Bifiguratus</taxon>
    </lineage>
</organism>
<keyword evidence="4 12" id="KW-0032">Aminotransferase</keyword>
<accession>A0A261Y6L6</accession>
<dbReference type="GO" id="GO:0009113">
    <property type="term" value="P:purine nucleobase biosynthetic process"/>
    <property type="evidence" value="ECO:0007669"/>
    <property type="project" value="EnsemblFungi"/>
</dbReference>
<dbReference type="GO" id="GO:0004648">
    <property type="term" value="F:O-phospho-L-serine:2-oxoglutarate aminotransferase activity"/>
    <property type="evidence" value="ECO:0007669"/>
    <property type="project" value="UniProtKB-EC"/>
</dbReference>
<evidence type="ECO:0000256" key="2">
    <source>
        <dbReference type="ARBA" id="ARBA00005099"/>
    </source>
</evidence>
<evidence type="ECO:0000256" key="4">
    <source>
        <dbReference type="ARBA" id="ARBA00022576"/>
    </source>
</evidence>
<reference evidence="14 15" key="1">
    <citation type="journal article" date="2017" name="Mycologia">
        <title>Bifiguratus adelaidae, gen. et sp. nov., a new member of Mucoromycotina in endophytic and soil-dwelling habitats.</title>
        <authorList>
            <person name="Torres-Cruz T.J."/>
            <person name="Billingsley Tobias T.L."/>
            <person name="Almatruk M."/>
            <person name="Hesse C."/>
            <person name="Kuske C.R."/>
            <person name="Desiro A."/>
            <person name="Benucci G.M."/>
            <person name="Bonito G."/>
            <person name="Stajich J.E."/>
            <person name="Dunlap C."/>
            <person name="Arnold A.E."/>
            <person name="Porras-Alfaro A."/>
        </authorList>
    </citation>
    <scope>NUCLEOTIDE SEQUENCE [LARGE SCALE GENOMIC DNA]</scope>
    <source>
        <strain evidence="14 15">AZ0501</strain>
    </source>
</reference>
<keyword evidence="8 12" id="KW-0718">Serine biosynthesis</keyword>
<dbReference type="Gene3D" id="3.40.640.10">
    <property type="entry name" value="Type I PLP-dependent aspartate aminotransferase-like (Major domain)"/>
    <property type="match status" value="1"/>
</dbReference>
<dbReference type="PIRSF" id="PIRSF000525">
    <property type="entry name" value="SerC"/>
    <property type="match status" value="1"/>
</dbReference>
<protein>
    <recommendedName>
        <fullName evidence="12">Phosphoserine aminotransferase</fullName>
        <ecNumber evidence="12">2.6.1.52</ecNumber>
    </recommendedName>
</protein>
<comment type="pathway">
    <text evidence="2 12">Amino-acid biosynthesis; L-serine biosynthesis; L-serine from 3-phospho-D-glycerate: step 2/3.</text>
</comment>
<dbReference type="OrthoDB" id="1703350at2759"/>
<dbReference type="FunFam" id="3.40.640.10:FF:000010">
    <property type="entry name" value="Phosphoserine aminotransferase"/>
    <property type="match status" value="1"/>
</dbReference>
<dbReference type="InterPro" id="IPR015421">
    <property type="entry name" value="PyrdxlP-dep_Trfase_major"/>
</dbReference>
<dbReference type="GO" id="GO:0006564">
    <property type="term" value="P:L-serine biosynthetic process"/>
    <property type="evidence" value="ECO:0007669"/>
    <property type="project" value="UniProtKB-KW"/>
</dbReference>
<dbReference type="NCBIfam" id="NF003764">
    <property type="entry name" value="PRK05355.1"/>
    <property type="match status" value="1"/>
</dbReference>
<sequence>MTEHRVLNFGAGPAALPESVLKQAQQELLNFQDTGMSIMELSHRSKVFMKVVNDAKRDLIDLMEIPDNYEVIFMQGGATTGFSAVVYNLLAAKKRTDPHGKAPVDYFITGGWSSKAAAEAKRLGANVNVVVDTKKSTGAYTSVPPPEEWTGHLSGSDAAYVYYCDNETVHGVEFPYIPEVDPSVPLVADMSSNFLSRKVDVSKFGVIYGGAQKNVGPAGVTIVIVRKDLLTDLTSYQDTPSGAFVIPQMLDYKTLVDNNSLYNTPPMFSIYIVGLVLQHLKSLGGLEAIEAMNKRKSDKIYGIIAKSALYKCLVQEGSRSRMNIVFRLDSEEREKAFLKGAEERNMVQLNGHRSVGGIRVSLYNAVTEEAVETLAAYMMDFEKDTTQ</sequence>
<dbReference type="Pfam" id="PF00266">
    <property type="entry name" value="Aminotran_5"/>
    <property type="match status" value="1"/>
</dbReference>
<dbReference type="NCBIfam" id="TIGR01364">
    <property type="entry name" value="serC_1"/>
    <property type="match status" value="1"/>
</dbReference>
<dbReference type="Proteomes" id="UP000242875">
    <property type="component" value="Unassembled WGS sequence"/>
</dbReference>
<comment type="cofactor">
    <cofactor evidence="1 11">
        <name>pyridoxal 5'-phosphate</name>
        <dbReference type="ChEBI" id="CHEBI:597326"/>
    </cofactor>
</comment>
<evidence type="ECO:0000256" key="9">
    <source>
        <dbReference type="ARBA" id="ARBA00047630"/>
    </source>
</evidence>
<dbReference type="UniPathway" id="UPA00135">
    <property type="reaction ID" value="UER00197"/>
</dbReference>
<evidence type="ECO:0000259" key="13">
    <source>
        <dbReference type="Pfam" id="PF00266"/>
    </source>
</evidence>
<comment type="catalytic activity">
    <reaction evidence="10 12">
        <text>O-phospho-L-serine + 2-oxoglutarate = 3-phosphooxypyruvate + L-glutamate</text>
        <dbReference type="Rhea" id="RHEA:14329"/>
        <dbReference type="ChEBI" id="CHEBI:16810"/>
        <dbReference type="ChEBI" id="CHEBI:18110"/>
        <dbReference type="ChEBI" id="CHEBI:29985"/>
        <dbReference type="ChEBI" id="CHEBI:57524"/>
        <dbReference type="EC" id="2.6.1.52"/>
    </reaction>
</comment>
<comment type="caution">
    <text evidence="14">The sequence shown here is derived from an EMBL/GenBank/DDBJ whole genome shotgun (WGS) entry which is preliminary data.</text>
</comment>
<dbReference type="FunFam" id="3.90.1150.10:FF:000006">
    <property type="entry name" value="Phosphoserine aminotransferase"/>
    <property type="match status" value="1"/>
</dbReference>
<keyword evidence="7" id="KW-0663">Pyridoxal phosphate</keyword>
<dbReference type="EMBL" id="MVBO01000005">
    <property type="protein sequence ID" value="OZJ06221.1"/>
    <property type="molecule type" value="Genomic_DNA"/>
</dbReference>
<dbReference type="GO" id="GO:0030170">
    <property type="term" value="F:pyridoxal phosphate binding"/>
    <property type="evidence" value="ECO:0007669"/>
    <property type="project" value="TreeGrafter"/>
</dbReference>
<name>A0A261Y6L6_9FUNG</name>
<dbReference type="EC" id="2.6.1.52" evidence="12"/>
<comment type="similarity">
    <text evidence="3">Belongs to the class-V pyridoxal-phosphate-dependent aminotransferase family. SerC subfamily.</text>
</comment>
<gene>
    <name evidence="14" type="ORF">BZG36_00812</name>
</gene>
<dbReference type="GO" id="GO:0005737">
    <property type="term" value="C:cytoplasm"/>
    <property type="evidence" value="ECO:0007669"/>
    <property type="project" value="TreeGrafter"/>
</dbReference>
<dbReference type="HAMAP" id="MF_00160">
    <property type="entry name" value="SerC_aminotrans_5"/>
    <property type="match status" value="1"/>
</dbReference>
<keyword evidence="5 12" id="KW-0028">Amino-acid biosynthesis</keyword>
<evidence type="ECO:0000256" key="11">
    <source>
        <dbReference type="RuleBase" id="RU004504"/>
    </source>
</evidence>
<dbReference type="PANTHER" id="PTHR43247">
    <property type="entry name" value="PHOSPHOSERINE AMINOTRANSFERASE"/>
    <property type="match status" value="1"/>
</dbReference>
<evidence type="ECO:0000256" key="5">
    <source>
        <dbReference type="ARBA" id="ARBA00022605"/>
    </source>
</evidence>
<evidence type="ECO:0000313" key="14">
    <source>
        <dbReference type="EMBL" id="OZJ06221.1"/>
    </source>
</evidence>
<dbReference type="InterPro" id="IPR000192">
    <property type="entry name" value="Aminotrans_V_dom"/>
</dbReference>
<dbReference type="InterPro" id="IPR020578">
    <property type="entry name" value="Aminotrans_V_PyrdxlP_BS"/>
</dbReference>
<proteinExistence type="inferred from homology"/>
<dbReference type="SUPFAM" id="SSF53383">
    <property type="entry name" value="PLP-dependent transferases"/>
    <property type="match status" value="1"/>
</dbReference>
<keyword evidence="15" id="KW-1185">Reference proteome</keyword>
<evidence type="ECO:0000256" key="10">
    <source>
        <dbReference type="ARBA" id="ARBA00049007"/>
    </source>
</evidence>
<dbReference type="AlphaFoldDB" id="A0A261Y6L6"/>
<evidence type="ECO:0000256" key="12">
    <source>
        <dbReference type="RuleBase" id="RU004505"/>
    </source>
</evidence>
<evidence type="ECO:0000256" key="3">
    <source>
        <dbReference type="ARBA" id="ARBA00006904"/>
    </source>
</evidence>
<dbReference type="InterPro" id="IPR015422">
    <property type="entry name" value="PyrdxlP-dep_Trfase_small"/>
</dbReference>
<feature type="domain" description="Aminotransferase class V" evidence="13">
    <location>
        <begin position="7"/>
        <end position="374"/>
    </location>
</feature>
<dbReference type="Gene3D" id="3.90.1150.10">
    <property type="entry name" value="Aspartate Aminotransferase, domain 1"/>
    <property type="match status" value="1"/>
</dbReference>
<dbReference type="InterPro" id="IPR022278">
    <property type="entry name" value="Pser_aminoTfrase"/>
</dbReference>
<dbReference type="PANTHER" id="PTHR43247:SF1">
    <property type="entry name" value="PHOSPHOSERINE AMINOTRANSFERASE"/>
    <property type="match status" value="1"/>
</dbReference>
<evidence type="ECO:0000256" key="6">
    <source>
        <dbReference type="ARBA" id="ARBA00022679"/>
    </source>
</evidence>
<keyword evidence="6 12" id="KW-0808">Transferase</keyword>
<evidence type="ECO:0000256" key="7">
    <source>
        <dbReference type="ARBA" id="ARBA00022898"/>
    </source>
</evidence>
<evidence type="ECO:0000256" key="8">
    <source>
        <dbReference type="ARBA" id="ARBA00023299"/>
    </source>
</evidence>
<comment type="catalytic activity">
    <reaction evidence="9">
        <text>4-(phosphooxy)-L-threonine + 2-oxoglutarate = (R)-3-hydroxy-2-oxo-4-phosphooxybutanoate + L-glutamate</text>
        <dbReference type="Rhea" id="RHEA:16573"/>
        <dbReference type="ChEBI" id="CHEBI:16810"/>
        <dbReference type="ChEBI" id="CHEBI:29985"/>
        <dbReference type="ChEBI" id="CHEBI:58452"/>
        <dbReference type="ChEBI" id="CHEBI:58538"/>
        <dbReference type="EC" id="2.6.1.52"/>
    </reaction>
</comment>
<dbReference type="InterPro" id="IPR015424">
    <property type="entry name" value="PyrdxlP-dep_Trfase"/>
</dbReference>
<evidence type="ECO:0000256" key="1">
    <source>
        <dbReference type="ARBA" id="ARBA00001933"/>
    </source>
</evidence>
<dbReference type="PROSITE" id="PS00595">
    <property type="entry name" value="AA_TRANSFER_CLASS_5"/>
    <property type="match status" value="1"/>
</dbReference>
<evidence type="ECO:0000313" key="15">
    <source>
        <dbReference type="Proteomes" id="UP000242875"/>
    </source>
</evidence>